<dbReference type="PANTHER" id="PTHR21090:SF5">
    <property type="entry name" value="PENTAFUNCTIONAL AROM POLYPEPTIDE"/>
    <property type="match status" value="1"/>
</dbReference>
<keyword evidence="2" id="KW-0963">Cytoplasm</keyword>
<evidence type="ECO:0000256" key="4">
    <source>
        <dbReference type="ARBA" id="ARBA00022679"/>
    </source>
</evidence>
<keyword evidence="3" id="KW-0028">Amino-acid biosynthesis</keyword>
<dbReference type="SUPFAM" id="SSF55205">
    <property type="entry name" value="EPT/RTPC-like"/>
    <property type="match status" value="1"/>
</dbReference>
<feature type="non-terminal residue" evidence="6">
    <location>
        <position position="249"/>
    </location>
</feature>
<evidence type="ECO:0000256" key="1">
    <source>
        <dbReference type="ARBA" id="ARBA00009948"/>
    </source>
</evidence>
<dbReference type="EMBL" id="UINC01179806">
    <property type="protein sequence ID" value="SVD88678.1"/>
    <property type="molecule type" value="Genomic_DNA"/>
</dbReference>
<keyword evidence="4" id="KW-0808">Transferase</keyword>
<evidence type="ECO:0000256" key="2">
    <source>
        <dbReference type="ARBA" id="ARBA00022490"/>
    </source>
</evidence>
<gene>
    <name evidence="6" type="ORF">METZ01_LOCUS441532</name>
</gene>
<feature type="domain" description="Enolpyruvate transferase" evidence="5">
    <location>
        <begin position="12"/>
        <end position="248"/>
    </location>
</feature>
<evidence type="ECO:0000259" key="5">
    <source>
        <dbReference type="Pfam" id="PF00275"/>
    </source>
</evidence>
<dbReference type="InterPro" id="IPR036968">
    <property type="entry name" value="Enolpyruvate_Tfrase_sf"/>
</dbReference>
<comment type="similarity">
    <text evidence="1">Belongs to the EPSP synthase family.</text>
</comment>
<sequence>MNKKFSVYISNKIKKFNKTIYVEGDKSISHRALLIASQCMGISSIKGILESEDVKNTIICLKKLGVKILKKNEKYLIYGNGLGSFRKPSKNLLYAGNSGTLARMLISLLSTQPNFKVKISGDSSLNKRDMKRIIDPLSKTGCNFYPKNKTTLPLIVEGTSMPLAQRHFETIGSAQVKSSILLAALNTPGTTTIDEKKISRNHTENLLTAIKANIKVKNSNKGNLILLKGQKNLFCFNLEISGDQSSAAP</sequence>
<dbReference type="InterPro" id="IPR001986">
    <property type="entry name" value="Enolpyruvate_Tfrase_dom"/>
</dbReference>
<accession>A0A382Z1R1</accession>
<name>A0A382Z1R1_9ZZZZ</name>
<dbReference type="GO" id="GO:0003866">
    <property type="term" value="F:3-phosphoshikimate 1-carboxyvinyltransferase activity"/>
    <property type="evidence" value="ECO:0007669"/>
    <property type="project" value="TreeGrafter"/>
</dbReference>
<proteinExistence type="inferred from homology"/>
<evidence type="ECO:0000313" key="6">
    <source>
        <dbReference type="EMBL" id="SVD88678.1"/>
    </source>
</evidence>
<dbReference type="GO" id="GO:0009423">
    <property type="term" value="P:chorismate biosynthetic process"/>
    <property type="evidence" value="ECO:0007669"/>
    <property type="project" value="TreeGrafter"/>
</dbReference>
<evidence type="ECO:0000256" key="3">
    <source>
        <dbReference type="ARBA" id="ARBA00022605"/>
    </source>
</evidence>
<dbReference type="InterPro" id="IPR013792">
    <property type="entry name" value="RNA3'P_cycl/enolpyr_Trfase_a/b"/>
</dbReference>
<reference evidence="6" key="1">
    <citation type="submission" date="2018-05" db="EMBL/GenBank/DDBJ databases">
        <authorList>
            <person name="Lanie J.A."/>
            <person name="Ng W.-L."/>
            <person name="Kazmierczak K.M."/>
            <person name="Andrzejewski T.M."/>
            <person name="Davidsen T.M."/>
            <person name="Wayne K.J."/>
            <person name="Tettelin H."/>
            <person name="Glass J.I."/>
            <person name="Rusch D."/>
            <person name="Podicherti R."/>
            <person name="Tsui H.-C.T."/>
            <person name="Winkler M.E."/>
        </authorList>
    </citation>
    <scope>NUCLEOTIDE SEQUENCE</scope>
</reference>
<dbReference type="AlphaFoldDB" id="A0A382Z1R1"/>
<dbReference type="Gene3D" id="3.65.10.10">
    <property type="entry name" value="Enolpyruvate transferase domain"/>
    <property type="match status" value="2"/>
</dbReference>
<dbReference type="PANTHER" id="PTHR21090">
    <property type="entry name" value="AROM/DEHYDROQUINATE SYNTHASE"/>
    <property type="match status" value="1"/>
</dbReference>
<dbReference type="Pfam" id="PF00275">
    <property type="entry name" value="EPSP_synthase"/>
    <property type="match status" value="1"/>
</dbReference>
<organism evidence="6">
    <name type="scientific">marine metagenome</name>
    <dbReference type="NCBI Taxonomy" id="408172"/>
    <lineage>
        <taxon>unclassified sequences</taxon>
        <taxon>metagenomes</taxon>
        <taxon>ecological metagenomes</taxon>
    </lineage>
</organism>
<dbReference type="FunFam" id="3.65.10.10:FF:000005">
    <property type="entry name" value="3-phosphoshikimate 1-carboxyvinyltransferase"/>
    <property type="match status" value="1"/>
</dbReference>
<protein>
    <recommendedName>
        <fullName evidence="5">Enolpyruvate transferase domain-containing protein</fullName>
    </recommendedName>
</protein>
<dbReference type="GO" id="GO:0008652">
    <property type="term" value="P:amino acid biosynthetic process"/>
    <property type="evidence" value="ECO:0007669"/>
    <property type="project" value="UniProtKB-KW"/>
</dbReference>